<evidence type="ECO:0000313" key="3">
    <source>
        <dbReference type="Proteomes" id="UP000679307"/>
    </source>
</evidence>
<protein>
    <recommendedName>
        <fullName evidence="1">RelA/SpoT domain-containing protein</fullName>
    </recommendedName>
</protein>
<dbReference type="Pfam" id="PF04607">
    <property type="entry name" value="RelA_SpoT"/>
    <property type="match status" value="1"/>
</dbReference>
<proteinExistence type="predicted"/>
<dbReference type="PANTHER" id="PTHR47837:SF1">
    <property type="entry name" value="GTP PYROPHOSPHOKINASE YJBM"/>
    <property type="match status" value="1"/>
</dbReference>
<dbReference type="InterPro" id="IPR052366">
    <property type="entry name" value="GTP_Pyrophosphokinase"/>
</dbReference>
<evidence type="ECO:0000313" key="2">
    <source>
        <dbReference type="EMBL" id="QVT79023.1"/>
    </source>
</evidence>
<reference evidence="2 3" key="1">
    <citation type="submission" date="2021-05" db="EMBL/GenBank/DDBJ databases">
        <title>Complete genome of Nocardioides aquaticus KCTC 9944T isolated from meromictic and hypersaline Ekho Lake, Antarctica.</title>
        <authorList>
            <person name="Hwang K."/>
            <person name="Kim K.M."/>
            <person name="Choe H."/>
        </authorList>
    </citation>
    <scope>NUCLEOTIDE SEQUENCE [LARGE SCALE GENOMIC DNA]</scope>
    <source>
        <strain evidence="2 3">KCTC 9944</strain>
    </source>
</reference>
<evidence type="ECO:0000259" key="1">
    <source>
        <dbReference type="SMART" id="SM00954"/>
    </source>
</evidence>
<dbReference type="SMART" id="SM00954">
    <property type="entry name" value="RelA_SpoT"/>
    <property type="match status" value="1"/>
</dbReference>
<dbReference type="CDD" id="cd05399">
    <property type="entry name" value="NT_Rel-Spo_like"/>
    <property type="match status" value="1"/>
</dbReference>
<accession>A0ABX8EK89</accession>
<dbReference type="PANTHER" id="PTHR47837">
    <property type="entry name" value="GTP PYROPHOSPHOKINASE YJBM"/>
    <property type="match status" value="1"/>
</dbReference>
<keyword evidence="3" id="KW-1185">Reference proteome</keyword>
<gene>
    <name evidence="2" type="ORF">ENKNEFLB_01403</name>
</gene>
<feature type="domain" description="RelA/SpoT" evidence="1">
    <location>
        <begin position="93"/>
        <end position="215"/>
    </location>
</feature>
<sequence length="362" mass="40315">MPLLFPFVTERRLSAALGTVAAMKRWVVPEHSNKAVQRASRTIGRGTGTAEEIQAARDVLSNYRLAHAFPLNAVTVTVRQRALAVNPDAVVAERRKRLPTLLDKLRRHPTMSVTTMHDLGGCRVVVETIAEVDELVGVLVDLPRSQNRVKRVYGYLRDDPGPRDSGYRGVHLVYEYGASKPKYHGLRIELQVRTQLQHAWATAVETMDLFSGSELKYGKGDPDVLRFFVLVSSLMAREEGTAPVPGAEGSAEEMAAELARLEADVGVLRRLRGYAAIVGEHARTDRRNTLTLELRRREGRLTVTVFETLAAAEARLTELEALDDDNLDAVLINIAKIGQLRDAYPNYYADTGRFTDFVKTRI</sequence>
<dbReference type="InterPro" id="IPR007685">
    <property type="entry name" value="RelA_SpoT"/>
</dbReference>
<dbReference type="Proteomes" id="UP000679307">
    <property type="component" value="Chromosome"/>
</dbReference>
<organism evidence="2 3">
    <name type="scientific">Nocardioides aquaticus</name>
    <dbReference type="NCBI Taxonomy" id="160826"/>
    <lineage>
        <taxon>Bacteria</taxon>
        <taxon>Bacillati</taxon>
        <taxon>Actinomycetota</taxon>
        <taxon>Actinomycetes</taxon>
        <taxon>Propionibacteriales</taxon>
        <taxon>Nocardioidaceae</taxon>
        <taxon>Nocardioides</taxon>
    </lineage>
</organism>
<dbReference type="EMBL" id="CP075371">
    <property type="protein sequence ID" value="QVT79023.1"/>
    <property type="molecule type" value="Genomic_DNA"/>
</dbReference>
<name>A0ABX8EK89_9ACTN</name>